<feature type="compositionally biased region" description="Polar residues" evidence="1">
    <location>
        <begin position="507"/>
        <end position="517"/>
    </location>
</feature>
<gene>
    <name evidence="2" type="ORF">Agabi119p4_7590</name>
</gene>
<feature type="region of interest" description="Disordered" evidence="1">
    <location>
        <begin position="507"/>
        <end position="528"/>
    </location>
</feature>
<name>A0A8H7C7W6_AGABI</name>
<feature type="compositionally biased region" description="Pro residues" evidence="1">
    <location>
        <begin position="459"/>
        <end position="474"/>
    </location>
</feature>
<feature type="compositionally biased region" description="Polar residues" evidence="1">
    <location>
        <begin position="342"/>
        <end position="359"/>
    </location>
</feature>
<comment type="caution">
    <text evidence="2">The sequence shown here is derived from an EMBL/GenBank/DDBJ whole genome shotgun (WGS) entry which is preliminary data.</text>
</comment>
<protein>
    <submittedName>
        <fullName evidence="2">Uncharacterized protein</fullName>
    </submittedName>
</protein>
<evidence type="ECO:0000313" key="3">
    <source>
        <dbReference type="Proteomes" id="UP000629468"/>
    </source>
</evidence>
<feature type="compositionally biased region" description="Polar residues" evidence="1">
    <location>
        <begin position="179"/>
        <end position="192"/>
    </location>
</feature>
<proteinExistence type="predicted"/>
<feature type="region of interest" description="Disordered" evidence="1">
    <location>
        <begin position="101"/>
        <end position="196"/>
    </location>
</feature>
<organism evidence="2 3">
    <name type="scientific">Agaricus bisporus var. burnettii</name>
    <dbReference type="NCBI Taxonomy" id="192524"/>
    <lineage>
        <taxon>Eukaryota</taxon>
        <taxon>Fungi</taxon>
        <taxon>Dikarya</taxon>
        <taxon>Basidiomycota</taxon>
        <taxon>Agaricomycotina</taxon>
        <taxon>Agaricomycetes</taxon>
        <taxon>Agaricomycetidae</taxon>
        <taxon>Agaricales</taxon>
        <taxon>Agaricineae</taxon>
        <taxon>Agaricaceae</taxon>
        <taxon>Agaricus</taxon>
    </lineage>
</organism>
<dbReference type="EMBL" id="JABXXO010000010">
    <property type="protein sequence ID" value="KAF7768347.1"/>
    <property type="molecule type" value="Genomic_DNA"/>
</dbReference>
<feature type="compositionally biased region" description="Polar residues" evidence="1">
    <location>
        <begin position="114"/>
        <end position="123"/>
    </location>
</feature>
<evidence type="ECO:0000313" key="2">
    <source>
        <dbReference type="EMBL" id="KAF7768347.1"/>
    </source>
</evidence>
<feature type="region of interest" description="Disordered" evidence="1">
    <location>
        <begin position="392"/>
        <end position="485"/>
    </location>
</feature>
<accession>A0A8H7C7W6</accession>
<dbReference type="AlphaFoldDB" id="A0A8H7C7W6"/>
<evidence type="ECO:0000256" key="1">
    <source>
        <dbReference type="SAM" id="MobiDB-lite"/>
    </source>
</evidence>
<feature type="compositionally biased region" description="Polar residues" evidence="1">
    <location>
        <begin position="403"/>
        <end position="425"/>
    </location>
</feature>
<dbReference type="Proteomes" id="UP000629468">
    <property type="component" value="Unassembled WGS sequence"/>
</dbReference>
<reference evidence="2 3" key="1">
    <citation type="journal article" name="Sci. Rep.">
        <title>Telomere-to-telomere assembled and centromere annotated genomes of the two main subspecies of the button mushroom Agaricus bisporus reveal especially polymorphic chromosome ends.</title>
        <authorList>
            <person name="Sonnenberg A.S.M."/>
            <person name="Sedaghat-Telgerd N."/>
            <person name="Lavrijssen B."/>
            <person name="Ohm R.A."/>
            <person name="Hendrickx P.M."/>
            <person name="Scholtmeijer K."/>
            <person name="Baars J.J.P."/>
            <person name="van Peer A."/>
        </authorList>
    </citation>
    <scope>NUCLEOTIDE SEQUENCE [LARGE SCALE GENOMIC DNA]</scope>
    <source>
        <strain evidence="2 3">H119_p4</strain>
    </source>
</reference>
<feature type="region of interest" description="Disordered" evidence="1">
    <location>
        <begin position="342"/>
        <end position="377"/>
    </location>
</feature>
<sequence length="610" mass="68425">MFWCIPLPFSFSKRNERAKSVSPSARMKPISAPVGLDDHNRRMQFPIHHSDTTANDTGPFYLVANKHGPGKSIIRRTPIPPPLPPPHDEDYDNVTQAPTTLAQRADTDGPVRTRGSQMTSRSSMPAEDNSDGITYTVPGGGESKVDVPWNPHSNRTRDRFPPRAPMTPPPKQERYFPTKANTNTASPVSGSRTVHEPVENYGDYNIYMQGMQRMITQEAAEERKMSDMEPMERRELGRMRSREVVKTPILRTTNPGRTSPYRFDSALHHSAVAGNRHRRRGARPGQEYEIVNRKVVEDTPERTVTIDEWRQKVAMETNPNDIETMSIRYMGLEDYAVAEQTTTEVDSNLQSTRRTPQETGRSDSIRSIQPVDEPSKDVQPAIDFEERISLIDPEMLLPPTPPRKSSSNIHQAHSISSHSRNQSTPPLIATPDALPVPKTHSRSSRGATRRMIPAFQERPPLPEPPRSPSPPHASPAPAFTFNIQPSSPVNVTPGSFVLNHSLQSPVQESTPIRSNMSPIPFHPRQSQGSTISSIQSRSYLQFEELLGSCKPSLLRIAPILAQLGITKVEHLKAVSRLSEEMRDREVREDALRMGITVVEWAVLLDQVRML</sequence>